<dbReference type="Pfam" id="PF13302">
    <property type="entry name" value="Acetyltransf_3"/>
    <property type="match status" value="1"/>
</dbReference>
<name>A0A1G6GF31_9ACTN</name>
<dbReference type="InterPro" id="IPR016181">
    <property type="entry name" value="Acyl_CoA_acyltransferase"/>
</dbReference>
<dbReference type="RefSeq" id="WP_092606892.1">
    <property type="nucleotide sequence ID" value="NZ_FMYF01000002.1"/>
</dbReference>
<feature type="domain" description="N-acetyltransferase" evidence="1">
    <location>
        <begin position="1"/>
        <end position="92"/>
    </location>
</feature>
<evidence type="ECO:0000313" key="3">
    <source>
        <dbReference type="Proteomes" id="UP000199086"/>
    </source>
</evidence>
<organism evidence="2 3">
    <name type="scientific">Raineyella antarctica</name>
    <dbReference type="NCBI Taxonomy" id="1577474"/>
    <lineage>
        <taxon>Bacteria</taxon>
        <taxon>Bacillati</taxon>
        <taxon>Actinomycetota</taxon>
        <taxon>Actinomycetes</taxon>
        <taxon>Propionibacteriales</taxon>
        <taxon>Propionibacteriaceae</taxon>
        <taxon>Raineyella</taxon>
    </lineage>
</organism>
<dbReference type="AlphaFoldDB" id="A0A1G6GF31"/>
<dbReference type="Proteomes" id="UP000199086">
    <property type="component" value="Unassembled WGS sequence"/>
</dbReference>
<accession>A0A1G6GF31</accession>
<gene>
    <name evidence="2" type="ORF">GA0111570_102409</name>
</gene>
<dbReference type="GO" id="GO:0016747">
    <property type="term" value="F:acyltransferase activity, transferring groups other than amino-acyl groups"/>
    <property type="evidence" value="ECO:0007669"/>
    <property type="project" value="InterPro"/>
</dbReference>
<dbReference type="InterPro" id="IPR000182">
    <property type="entry name" value="GNAT_dom"/>
</dbReference>
<sequence>MLRPATDEDREHVRVWRNHPDVRAVSLTQHEIGPAEHAAWWERVRTDPTREVLVYERGGIPAGVVSLWDIDREAGSLWWGYYLDNEGLTARGELLPAWIQIQRDAVRYVDALDLDGHRIDTMDAEVLDINEGVRSFNARQGFVDVETYDRDINGTTVLVHHVRRTRPAARKEEK</sequence>
<protein>
    <recommendedName>
        <fullName evidence="1">N-acetyltransferase domain-containing protein</fullName>
    </recommendedName>
</protein>
<reference evidence="2 3" key="1">
    <citation type="submission" date="2016-06" db="EMBL/GenBank/DDBJ databases">
        <authorList>
            <person name="Olsen C.W."/>
            <person name="Carey S."/>
            <person name="Hinshaw L."/>
            <person name="Karasin A.I."/>
        </authorList>
    </citation>
    <scope>NUCLEOTIDE SEQUENCE [LARGE SCALE GENOMIC DNA]</scope>
    <source>
        <strain evidence="2 3">LZ-22</strain>
    </source>
</reference>
<dbReference type="STRING" id="1577474.GA0111570_102409"/>
<evidence type="ECO:0000313" key="2">
    <source>
        <dbReference type="EMBL" id="SDB80618.1"/>
    </source>
</evidence>
<dbReference type="Gene3D" id="3.40.630.30">
    <property type="match status" value="1"/>
</dbReference>
<keyword evidence="3" id="KW-1185">Reference proteome</keyword>
<dbReference type="SUPFAM" id="SSF55729">
    <property type="entry name" value="Acyl-CoA N-acyltransferases (Nat)"/>
    <property type="match status" value="1"/>
</dbReference>
<dbReference type="OrthoDB" id="5358891at2"/>
<evidence type="ECO:0000259" key="1">
    <source>
        <dbReference type="Pfam" id="PF13302"/>
    </source>
</evidence>
<proteinExistence type="predicted"/>
<dbReference type="EMBL" id="FMYF01000002">
    <property type="protein sequence ID" value="SDB80618.1"/>
    <property type="molecule type" value="Genomic_DNA"/>
</dbReference>